<dbReference type="EC" id="2.7.1.15" evidence="2 12"/>
<evidence type="ECO:0000256" key="10">
    <source>
        <dbReference type="ARBA" id="ARBA00022958"/>
    </source>
</evidence>
<comment type="similarity">
    <text evidence="12">Belongs to the carbohydrate kinase PfkB family. Ribokinase subfamily.</text>
</comment>
<organism evidence="15 17">
    <name type="scientific">Staphylococcus caeli</name>
    <dbReference type="NCBI Taxonomy" id="2201815"/>
    <lineage>
        <taxon>Bacteria</taxon>
        <taxon>Bacillati</taxon>
        <taxon>Bacillota</taxon>
        <taxon>Bacilli</taxon>
        <taxon>Bacillales</taxon>
        <taxon>Staphylococcaceae</taxon>
        <taxon>Staphylococcus</taxon>
    </lineage>
</organism>
<evidence type="ECO:0000256" key="4">
    <source>
        <dbReference type="ARBA" id="ARBA00022679"/>
    </source>
</evidence>
<sequence length="294" mass="31676">MGNIIVIGSASIDLVVKTDILPNAGETVMGNTFFTNPGGKGANQAVAAARLSDNVYMIGAVGDDDNGKAIIDNLNKNNVDTTFMDTIENEKSGTAHITLYDNDNRIIVVPAANNQVTPDKVLPKLEHFAKGDIIVLQHEIPEETIKAVVDYATNNDMRVILNPAPYRKIAQEIIDKVTWLTPNEIESDLLFEGRVEQALESYPRKLIITQGAKGALFYSESQQLIPGYEKKVVDTTGAGDTFNGALAVALNENKSLEEAVKFANLAGSFSVTGLGAQGAMPYSIDLESYKGDLL</sequence>
<evidence type="ECO:0000259" key="13">
    <source>
        <dbReference type="Pfam" id="PF00294"/>
    </source>
</evidence>
<keyword evidence="12" id="KW-0963">Cytoplasm</keyword>
<dbReference type="GO" id="GO:0004747">
    <property type="term" value="F:ribokinase activity"/>
    <property type="evidence" value="ECO:0007669"/>
    <property type="project" value="UniProtKB-UniRule"/>
</dbReference>
<feature type="binding site" evidence="12">
    <location>
        <position position="234"/>
    </location>
    <ligand>
        <name>K(+)</name>
        <dbReference type="ChEBI" id="CHEBI:29103"/>
    </ligand>
</feature>
<proteinExistence type="inferred from homology"/>
<dbReference type="PRINTS" id="PR00990">
    <property type="entry name" value="RIBOKINASE"/>
</dbReference>
<comment type="subunit">
    <text evidence="12">Homodimer.</text>
</comment>
<dbReference type="InterPro" id="IPR002139">
    <property type="entry name" value="Ribo/fructo_kinase"/>
</dbReference>
<reference evidence="15 17" key="2">
    <citation type="submission" date="2016-09" db="EMBL/GenBank/DDBJ databases">
        <authorList>
            <consortium name="Pathogen Informatics"/>
        </authorList>
    </citation>
    <scope>NUCLEOTIDE SEQUENCE [LARGE SCALE GENOMIC DNA]</scope>
    <source>
        <strain evidence="15 17">82B</strain>
    </source>
</reference>
<feature type="binding site" evidence="12">
    <location>
        <position position="139"/>
    </location>
    <ligand>
        <name>substrate</name>
    </ligand>
</feature>
<keyword evidence="4 12" id="KW-0808">Transferase</keyword>
<dbReference type="OrthoDB" id="9775849at2"/>
<dbReference type="RefSeq" id="WP_069996333.1">
    <property type="nucleotide sequence ID" value="NZ_FMPG01000014.1"/>
</dbReference>
<comment type="cofactor">
    <cofactor evidence="12">
        <name>Mg(2+)</name>
        <dbReference type="ChEBI" id="CHEBI:18420"/>
    </cofactor>
    <text evidence="12">Requires a divalent cation, most likely magnesium in vivo, as an electrophilic catalyst to aid phosphoryl group transfer. It is the chelate of the metal and the nucleotide that is the actual substrate.</text>
</comment>
<comment type="activity regulation">
    <text evidence="12">Activated by a monovalent cation that binds near, but not in, the active site. The most likely occupant of the site in vivo is potassium. Ion binding induces a conformational change that may alter substrate affinity.</text>
</comment>
<dbReference type="Pfam" id="PF00294">
    <property type="entry name" value="PfkB"/>
    <property type="match status" value="1"/>
</dbReference>
<evidence type="ECO:0000256" key="6">
    <source>
        <dbReference type="ARBA" id="ARBA00022741"/>
    </source>
</evidence>
<dbReference type="GO" id="GO:0019303">
    <property type="term" value="P:D-ribose catabolic process"/>
    <property type="evidence" value="ECO:0007669"/>
    <property type="project" value="UniProtKB-UniRule"/>
</dbReference>
<evidence type="ECO:0000256" key="9">
    <source>
        <dbReference type="ARBA" id="ARBA00022842"/>
    </source>
</evidence>
<dbReference type="UniPathway" id="UPA00916">
    <property type="reaction ID" value="UER00889"/>
</dbReference>
<feature type="binding site" evidence="12">
    <location>
        <position position="240"/>
    </location>
    <ligand>
        <name>substrate</name>
    </ligand>
</feature>
<evidence type="ECO:0000313" key="15">
    <source>
        <dbReference type="EMBL" id="SCT36966.1"/>
    </source>
</evidence>
<feature type="binding site" evidence="12">
    <location>
        <position position="273"/>
    </location>
    <ligand>
        <name>K(+)</name>
        <dbReference type="ChEBI" id="CHEBI:29103"/>
    </ligand>
</feature>
<feature type="binding site" evidence="12">
    <location>
        <begin position="39"/>
        <end position="43"/>
    </location>
    <ligand>
        <name>substrate</name>
    </ligand>
</feature>
<comment type="function">
    <text evidence="12">Catalyzes the phosphorylation of ribose at O-5 in a reaction requiring ATP and magnesium. The resulting D-ribose-5-phosphate can then be used either for sythesis of nucleotides, histidine, and tryptophan, or as a component of the pentose phosphate pathway.</text>
</comment>
<evidence type="ECO:0000256" key="1">
    <source>
        <dbReference type="ARBA" id="ARBA00005380"/>
    </source>
</evidence>
<evidence type="ECO:0000256" key="2">
    <source>
        <dbReference type="ARBA" id="ARBA00012035"/>
    </source>
</evidence>
<feature type="active site" description="Proton acceptor" evidence="12">
    <location>
        <position position="240"/>
    </location>
</feature>
<dbReference type="SUPFAM" id="SSF53613">
    <property type="entry name" value="Ribokinase-like"/>
    <property type="match status" value="1"/>
</dbReference>
<evidence type="ECO:0000256" key="3">
    <source>
        <dbReference type="ARBA" id="ARBA00016943"/>
    </source>
</evidence>
<evidence type="ECO:0000256" key="11">
    <source>
        <dbReference type="ARBA" id="ARBA00023277"/>
    </source>
</evidence>
<dbReference type="EMBL" id="FMPG01000014">
    <property type="protein sequence ID" value="SCT36966.1"/>
    <property type="molecule type" value="Genomic_DNA"/>
</dbReference>
<name>A0A1D4QBH9_9STAP</name>
<comment type="caution">
    <text evidence="12">Lacks conserved residue(s) required for the propagation of feature annotation.</text>
</comment>
<evidence type="ECO:0000256" key="5">
    <source>
        <dbReference type="ARBA" id="ARBA00022723"/>
    </source>
</evidence>
<keyword evidence="11 12" id="KW-0119">Carbohydrate metabolism</keyword>
<feature type="binding site" evidence="12">
    <location>
        <position position="275"/>
    </location>
    <ligand>
        <name>K(+)</name>
        <dbReference type="ChEBI" id="CHEBI:29103"/>
    </ligand>
</feature>
<keyword evidence="16" id="KW-1185">Reference proteome</keyword>
<dbReference type="InterPro" id="IPR011877">
    <property type="entry name" value="Ribokinase"/>
</dbReference>
<dbReference type="EMBL" id="FMPI01000019">
    <property type="protein sequence ID" value="SCT32546.1"/>
    <property type="molecule type" value="Genomic_DNA"/>
</dbReference>
<evidence type="ECO:0000313" key="14">
    <source>
        <dbReference type="EMBL" id="SCT32546.1"/>
    </source>
</evidence>
<dbReference type="Proteomes" id="UP000095412">
    <property type="component" value="Unassembled WGS sequence"/>
</dbReference>
<evidence type="ECO:0000256" key="7">
    <source>
        <dbReference type="ARBA" id="ARBA00022777"/>
    </source>
</evidence>
<dbReference type="InterPro" id="IPR029056">
    <property type="entry name" value="Ribokinase-like"/>
</dbReference>
<feature type="binding site" evidence="12">
    <location>
        <begin position="239"/>
        <end position="240"/>
    </location>
    <ligand>
        <name>ATP</name>
        <dbReference type="ChEBI" id="CHEBI:30616"/>
    </ligand>
</feature>
<accession>A0A1D4QBH9</accession>
<keyword evidence="9 12" id="KW-0460">Magnesium</keyword>
<evidence type="ECO:0000256" key="8">
    <source>
        <dbReference type="ARBA" id="ARBA00022840"/>
    </source>
</evidence>
<keyword evidence="7 12" id="KW-0418">Kinase</keyword>
<dbReference type="GO" id="GO:0005524">
    <property type="term" value="F:ATP binding"/>
    <property type="evidence" value="ECO:0007669"/>
    <property type="project" value="UniProtKB-UniRule"/>
</dbReference>
<feature type="binding site" evidence="12">
    <location>
        <position position="264"/>
    </location>
    <ligand>
        <name>ATP</name>
        <dbReference type="ChEBI" id="CHEBI:30616"/>
    </ligand>
</feature>
<dbReference type="AlphaFoldDB" id="A0A1D4QBH9"/>
<protein>
    <recommendedName>
        <fullName evidence="3 12">Ribokinase</fullName>
        <shortName evidence="12">RK</shortName>
        <ecNumber evidence="2 12">2.7.1.15</ecNumber>
    </recommendedName>
</protein>
<feature type="domain" description="Carbohydrate kinase PfkB" evidence="13">
    <location>
        <begin position="2"/>
        <end position="281"/>
    </location>
</feature>
<dbReference type="Proteomes" id="UP000095768">
    <property type="component" value="Unassembled WGS sequence"/>
</dbReference>
<evidence type="ECO:0000313" key="17">
    <source>
        <dbReference type="Proteomes" id="UP000095768"/>
    </source>
</evidence>
<dbReference type="NCBIfam" id="TIGR02152">
    <property type="entry name" value="D_ribokin_bact"/>
    <property type="match status" value="1"/>
</dbReference>
<dbReference type="PANTHER" id="PTHR10584:SF166">
    <property type="entry name" value="RIBOKINASE"/>
    <property type="match status" value="1"/>
</dbReference>
<dbReference type="InterPro" id="IPR002173">
    <property type="entry name" value="Carboh/pur_kinase_PfkB_CS"/>
</dbReference>
<dbReference type="PROSITE" id="PS00584">
    <property type="entry name" value="PFKB_KINASES_2"/>
    <property type="match status" value="1"/>
</dbReference>
<keyword evidence="10 12" id="KW-0630">Potassium</keyword>
<feature type="binding site" evidence="12">
    <location>
        <position position="270"/>
    </location>
    <ligand>
        <name>K(+)</name>
        <dbReference type="ChEBI" id="CHEBI:29103"/>
    </ligand>
</feature>
<feature type="binding site" evidence="12">
    <location>
        <begin position="11"/>
        <end position="13"/>
    </location>
    <ligand>
        <name>substrate</name>
    </ligand>
</feature>
<dbReference type="CDD" id="cd01174">
    <property type="entry name" value="ribokinase"/>
    <property type="match status" value="1"/>
</dbReference>
<evidence type="ECO:0000313" key="16">
    <source>
        <dbReference type="Proteomes" id="UP000095412"/>
    </source>
</evidence>
<feature type="binding site" evidence="12">
    <location>
        <position position="236"/>
    </location>
    <ligand>
        <name>K(+)</name>
        <dbReference type="ChEBI" id="CHEBI:29103"/>
    </ligand>
</feature>
<comment type="catalytic activity">
    <reaction evidence="12">
        <text>D-ribose + ATP = D-ribose 5-phosphate + ADP + H(+)</text>
        <dbReference type="Rhea" id="RHEA:13697"/>
        <dbReference type="ChEBI" id="CHEBI:15378"/>
        <dbReference type="ChEBI" id="CHEBI:30616"/>
        <dbReference type="ChEBI" id="CHEBI:47013"/>
        <dbReference type="ChEBI" id="CHEBI:78346"/>
        <dbReference type="ChEBI" id="CHEBI:456216"/>
        <dbReference type="EC" id="2.7.1.15"/>
    </reaction>
</comment>
<comment type="similarity">
    <text evidence="1">Belongs to the carbohydrate kinase pfkB family.</text>
</comment>
<dbReference type="GO" id="GO:0046872">
    <property type="term" value="F:metal ion binding"/>
    <property type="evidence" value="ECO:0007669"/>
    <property type="project" value="UniProtKB-KW"/>
</dbReference>
<keyword evidence="8 12" id="KW-0067">ATP-binding</keyword>
<comment type="subcellular location">
    <subcellularLocation>
        <location evidence="12">Cytoplasm</location>
    </subcellularLocation>
</comment>
<evidence type="ECO:0000256" key="12">
    <source>
        <dbReference type="HAMAP-Rule" id="MF_01987"/>
    </source>
</evidence>
<gene>
    <name evidence="12 15" type="primary">rbsK</name>
    <name evidence="15" type="ORF">SAMEA2297795_02362</name>
    <name evidence="14" type="ORF">SAMEA2297796_02178</name>
</gene>
<feature type="binding site" evidence="12">
    <location>
        <position position="183"/>
    </location>
    <ligand>
        <name>ATP</name>
        <dbReference type="ChEBI" id="CHEBI:30616"/>
    </ligand>
</feature>
<dbReference type="GO" id="GO:0005829">
    <property type="term" value="C:cytosol"/>
    <property type="evidence" value="ECO:0007669"/>
    <property type="project" value="TreeGrafter"/>
</dbReference>
<feature type="binding site" evidence="12">
    <location>
        <begin position="209"/>
        <end position="214"/>
    </location>
    <ligand>
        <name>ATP</name>
        <dbReference type="ChEBI" id="CHEBI:30616"/>
    </ligand>
</feature>
<comment type="pathway">
    <text evidence="12">Carbohydrate metabolism; D-ribose degradation; D-ribose 5-phosphate from beta-D-ribopyranose: step 2/2.</text>
</comment>
<keyword evidence="6 12" id="KW-0547">Nucleotide-binding</keyword>
<reference evidence="14 16" key="1">
    <citation type="submission" date="2016-09" db="EMBL/GenBank/DDBJ databases">
        <authorList>
            <consortium name="Pathogen Informatics"/>
            <person name="Sun Q."/>
            <person name="Inoue M."/>
        </authorList>
    </citation>
    <scope>NUCLEOTIDE SEQUENCE [LARGE SCALE GENOMIC DNA]</scope>
    <source>
        <strain evidence="14 16">82C</strain>
    </source>
</reference>
<dbReference type="HAMAP" id="MF_01987">
    <property type="entry name" value="Ribokinase"/>
    <property type="match status" value="1"/>
</dbReference>
<dbReference type="InterPro" id="IPR011611">
    <property type="entry name" value="PfkB_dom"/>
</dbReference>
<dbReference type="Gene3D" id="3.40.1190.20">
    <property type="match status" value="1"/>
</dbReference>
<keyword evidence="5 12" id="KW-0479">Metal-binding</keyword>
<dbReference type="PANTHER" id="PTHR10584">
    <property type="entry name" value="SUGAR KINASE"/>
    <property type="match status" value="1"/>
</dbReference>